<accession>Q654J2</accession>
<proteinExistence type="predicted"/>
<dbReference type="EMBL" id="AP004688">
    <property type="protein sequence ID" value="BAD45775.1"/>
    <property type="molecule type" value="Genomic_DNA"/>
</dbReference>
<protein>
    <submittedName>
        <fullName evidence="2">Uncharacterized protein</fullName>
    </submittedName>
</protein>
<reference evidence="3" key="1">
    <citation type="journal article" date="2005" name="Nature">
        <title>The map-based sequence of the rice genome.</title>
        <authorList>
            <consortium name="International rice genome sequencing project (IRGSP)"/>
            <person name="Matsumoto T."/>
            <person name="Wu J."/>
            <person name="Kanamori H."/>
            <person name="Katayose Y."/>
            <person name="Fujisawa M."/>
            <person name="Namiki N."/>
            <person name="Mizuno H."/>
            <person name="Yamamoto K."/>
            <person name="Antonio B.A."/>
            <person name="Baba T."/>
            <person name="Sakata K."/>
            <person name="Nagamura Y."/>
            <person name="Aoki H."/>
            <person name="Arikawa K."/>
            <person name="Arita K."/>
            <person name="Bito T."/>
            <person name="Chiden Y."/>
            <person name="Fujitsuka N."/>
            <person name="Fukunaka R."/>
            <person name="Hamada M."/>
            <person name="Harada C."/>
            <person name="Hayashi A."/>
            <person name="Hijishita S."/>
            <person name="Honda M."/>
            <person name="Hosokawa S."/>
            <person name="Ichikawa Y."/>
            <person name="Idonuma A."/>
            <person name="Iijima M."/>
            <person name="Ikeda M."/>
            <person name="Ikeno M."/>
            <person name="Ito K."/>
            <person name="Ito S."/>
            <person name="Ito T."/>
            <person name="Ito Y."/>
            <person name="Ito Y."/>
            <person name="Iwabuchi A."/>
            <person name="Kamiya K."/>
            <person name="Karasawa W."/>
            <person name="Kurita K."/>
            <person name="Katagiri S."/>
            <person name="Kikuta A."/>
            <person name="Kobayashi H."/>
            <person name="Kobayashi N."/>
            <person name="Machita K."/>
            <person name="Maehara T."/>
            <person name="Masukawa M."/>
            <person name="Mizubayashi T."/>
            <person name="Mukai Y."/>
            <person name="Nagasaki H."/>
            <person name="Nagata Y."/>
            <person name="Naito S."/>
            <person name="Nakashima M."/>
            <person name="Nakama Y."/>
            <person name="Nakamichi Y."/>
            <person name="Nakamura M."/>
            <person name="Meguro A."/>
            <person name="Negishi M."/>
            <person name="Ohta I."/>
            <person name="Ohta T."/>
            <person name="Okamoto M."/>
            <person name="Ono N."/>
            <person name="Saji S."/>
            <person name="Sakaguchi M."/>
            <person name="Sakai K."/>
            <person name="Shibata M."/>
            <person name="Shimokawa T."/>
            <person name="Song J."/>
            <person name="Takazaki Y."/>
            <person name="Terasawa K."/>
            <person name="Tsugane M."/>
            <person name="Tsuji K."/>
            <person name="Ueda S."/>
            <person name="Waki K."/>
            <person name="Yamagata H."/>
            <person name="Yamamoto M."/>
            <person name="Yamamoto S."/>
            <person name="Yamane H."/>
            <person name="Yoshiki S."/>
            <person name="Yoshihara R."/>
            <person name="Yukawa K."/>
            <person name="Zhong H."/>
            <person name="Yano M."/>
            <person name="Yuan Q."/>
            <person name="Ouyang S."/>
            <person name="Liu J."/>
            <person name="Jones K.M."/>
            <person name="Gansberger K."/>
            <person name="Moffat K."/>
            <person name="Hill J."/>
            <person name="Bera J."/>
            <person name="Fadrosh D."/>
            <person name="Jin S."/>
            <person name="Johri S."/>
            <person name="Kim M."/>
            <person name="Overton L."/>
            <person name="Reardon M."/>
            <person name="Tsitrin T."/>
            <person name="Vuong H."/>
            <person name="Weaver B."/>
            <person name="Ciecko A."/>
            <person name="Tallon L."/>
            <person name="Jackson J."/>
            <person name="Pai G."/>
            <person name="Aken S.V."/>
            <person name="Utterback T."/>
            <person name="Reidmuller S."/>
            <person name="Feldblyum T."/>
            <person name="Hsiao J."/>
            <person name="Zismann V."/>
            <person name="Iobst S."/>
            <person name="de Vazeille A.R."/>
            <person name="Buell C.R."/>
            <person name="Ying K."/>
            <person name="Li Y."/>
            <person name="Lu T."/>
            <person name="Huang Y."/>
            <person name="Zhao Q."/>
            <person name="Feng Q."/>
            <person name="Zhang L."/>
            <person name="Zhu J."/>
            <person name="Weng Q."/>
            <person name="Mu J."/>
            <person name="Lu Y."/>
            <person name="Fan D."/>
            <person name="Liu Y."/>
            <person name="Guan J."/>
            <person name="Zhang Y."/>
            <person name="Yu S."/>
            <person name="Liu X."/>
            <person name="Zhang Y."/>
            <person name="Hong G."/>
            <person name="Han B."/>
            <person name="Choisne N."/>
            <person name="Demange N."/>
            <person name="Orjeda G."/>
            <person name="Samain S."/>
            <person name="Cattolico L."/>
            <person name="Pelletier E."/>
            <person name="Couloux A."/>
            <person name="Segurens B."/>
            <person name="Wincker P."/>
            <person name="D'Hont A."/>
            <person name="Scarpelli C."/>
            <person name="Weissenbach J."/>
            <person name="Salanoubat M."/>
            <person name="Quetier F."/>
            <person name="Yu Y."/>
            <person name="Kim H.R."/>
            <person name="Rambo T."/>
            <person name="Currie J."/>
            <person name="Collura K."/>
            <person name="Luo M."/>
            <person name="Yang T."/>
            <person name="Ammiraju J.S.S."/>
            <person name="Engler F."/>
            <person name="Soderlund C."/>
            <person name="Wing R.A."/>
            <person name="Palmer L.E."/>
            <person name="de la Bastide M."/>
            <person name="Spiegel L."/>
            <person name="Nascimento L."/>
            <person name="Zutavern T."/>
            <person name="O'Shaughnessy A."/>
            <person name="Dike S."/>
            <person name="Dedhia N."/>
            <person name="Preston R."/>
            <person name="Balija V."/>
            <person name="McCombie W.R."/>
            <person name="Chow T."/>
            <person name="Chen H."/>
            <person name="Chung M."/>
            <person name="Chen C."/>
            <person name="Shaw J."/>
            <person name="Wu H."/>
            <person name="Hsiao K."/>
            <person name="Chao Y."/>
            <person name="Chu M."/>
            <person name="Cheng C."/>
            <person name="Hour A."/>
            <person name="Lee P."/>
            <person name="Lin S."/>
            <person name="Lin Y."/>
            <person name="Liou J."/>
            <person name="Liu S."/>
            <person name="Hsing Y."/>
            <person name="Raghuvanshi S."/>
            <person name="Mohanty A."/>
            <person name="Bharti A.K."/>
            <person name="Gaur A."/>
            <person name="Gupta V."/>
            <person name="Kumar D."/>
            <person name="Ravi V."/>
            <person name="Vij S."/>
            <person name="Kapur A."/>
            <person name="Khurana P."/>
            <person name="Khurana P."/>
            <person name="Khurana J.P."/>
            <person name="Tyagi A.K."/>
            <person name="Gaikwad K."/>
            <person name="Singh A."/>
            <person name="Dalal V."/>
            <person name="Srivastava S."/>
            <person name="Dixit A."/>
            <person name="Pal A.K."/>
            <person name="Ghazi I.A."/>
            <person name="Yadav M."/>
            <person name="Pandit A."/>
            <person name="Bhargava A."/>
            <person name="Sureshbabu K."/>
            <person name="Batra K."/>
            <person name="Sharma T.R."/>
            <person name="Mohapatra T."/>
            <person name="Singh N.K."/>
            <person name="Messing J."/>
            <person name="Nelson A.B."/>
            <person name="Fuks G."/>
            <person name="Kavchok S."/>
            <person name="Keizer G."/>
            <person name="Linton E."/>
            <person name="Llaca V."/>
            <person name="Song R."/>
            <person name="Tanyolac B."/>
            <person name="Young S."/>
            <person name="Ho-Il K."/>
            <person name="Hahn J.H."/>
            <person name="Sangsakoo G."/>
            <person name="Vanavichit A."/>
            <person name="de Mattos Luiz.A.T."/>
            <person name="Zimmer P.D."/>
            <person name="Malone G."/>
            <person name="Dellagostin O."/>
            <person name="de Oliveira A.C."/>
            <person name="Bevan M."/>
            <person name="Bancroft I."/>
            <person name="Minx P."/>
            <person name="Cordum H."/>
            <person name="Wilson R."/>
            <person name="Cheng Z."/>
            <person name="Jin W."/>
            <person name="Jiang J."/>
            <person name="Leong S.A."/>
            <person name="Iwama H."/>
            <person name="Gojobori T."/>
            <person name="Itoh T."/>
            <person name="Niimura Y."/>
            <person name="Fujii Y."/>
            <person name="Habara T."/>
            <person name="Sakai H."/>
            <person name="Sato Y."/>
            <person name="Wilson G."/>
            <person name="Kumar K."/>
            <person name="McCouch S."/>
            <person name="Juretic N."/>
            <person name="Hoen D."/>
            <person name="Wright S."/>
            <person name="Bruskiewich R."/>
            <person name="Bureau T."/>
            <person name="Miyao A."/>
            <person name="Hirochika H."/>
            <person name="Nishikawa T."/>
            <person name="Kadowaki K."/>
            <person name="Sugiura M."/>
            <person name="Burr B."/>
            <person name="Sasaki T."/>
        </authorList>
    </citation>
    <scope>NUCLEOTIDE SEQUENCE [LARGE SCALE GENOMIC DNA]</scope>
    <source>
        <strain evidence="3">cv. Nipponbare</strain>
    </source>
</reference>
<reference evidence="3" key="2">
    <citation type="journal article" date="2008" name="Nucleic Acids Res.">
        <title>The rice annotation project database (RAP-DB): 2008 update.</title>
        <authorList>
            <consortium name="The rice annotation project (RAP)"/>
        </authorList>
    </citation>
    <scope>GENOME REANNOTATION</scope>
    <source>
        <strain evidence="3">cv. Nipponbare</strain>
    </source>
</reference>
<gene>
    <name evidence="2" type="primary">P0036C11.6</name>
</gene>
<dbReference type="Proteomes" id="UP000000763">
    <property type="component" value="Chromosome 6"/>
</dbReference>
<dbReference type="AlphaFoldDB" id="Q654J2"/>
<name>Q654J2_ORYSJ</name>
<sequence length="99" mass="10181">MTPLGAAAPARKREEARVSAGRRLGSGFLSLRSQPPGRPIETLAIGRPTAAGPKAAQVGSARRRLSRPRPRLRPGGGEGALARTQGGHGPTGKGRKSSI</sequence>
<evidence type="ECO:0000256" key="1">
    <source>
        <dbReference type="SAM" id="MobiDB-lite"/>
    </source>
</evidence>
<evidence type="ECO:0000313" key="3">
    <source>
        <dbReference type="Proteomes" id="UP000000763"/>
    </source>
</evidence>
<feature type="compositionally biased region" description="Basic residues" evidence="1">
    <location>
        <begin position="61"/>
        <end position="72"/>
    </location>
</feature>
<feature type="region of interest" description="Disordered" evidence="1">
    <location>
        <begin position="1"/>
        <end position="99"/>
    </location>
</feature>
<organism evidence="2 3">
    <name type="scientific">Oryza sativa subsp. japonica</name>
    <name type="common">Rice</name>
    <dbReference type="NCBI Taxonomy" id="39947"/>
    <lineage>
        <taxon>Eukaryota</taxon>
        <taxon>Viridiplantae</taxon>
        <taxon>Streptophyta</taxon>
        <taxon>Embryophyta</taxon>
        <taxon>Tracheophyta</taxon>
        <taxon>Spermatophyta</taxon>
        <taxon>Magnoliopsida</taxon>
        <taxon>Liliopsida</taxon>
        <taxon>Poales</taxon>
        <taxon>Poaceae</taxon>
        <taxon>BOP clade</taxon>
        <taxon>Oryzoideae</taxon>
        <taxon>Oryzeae</taxon>
        <taxon>Oryzinae</taxon>
        <taxon>Oryza</taxon>
        <taxon>Oryza sativa</taxon>
    </lineage>
</organism>
<evidence type="ECO:0000313" key="2">
    <source>
        <dbReference type="EMBL" id="BAD45775.1"/>
    </source>
</evidence>